<dbReference type="PANTHER" id="PTHR30632">
    <property type="entry name" value="MOLYBDATE-BINDING PERIPLASMIC PROTEIN"/>
    <property type="match status" value="1"/>
</dbReference>
<dbReference type="EMBL" id="JACSRA010000003">
    <property type="protein sequence ID" value="MBD7910302.1"/>
    <property type="molecule type" value="Genomic_DNA"/>
</dbReference>
<comment type="caution">
    <text evidence="4">The sequence shown here is derived from an EMBL/GenBank/DDBJ whole genome shotgun (WGS) entry which is preliminary data.</text>
</comment>
<dbReference type="PIRSF" id="PIRSF004846">
    <property type="entry name" value="ModA"/>
    <property type="match status" value="1"/>
</dbReference>
<evidence type="ECO:0000256" key="3">
    <source>
        <dbReference type="ARBA" id="ARBA00022729"/>
    </source>
</evidence>
<dbReference type="InterPro" id="IPR005950">
    <property type="entry name" value="ModA"/>
</dbReference>
<dbReference type="InterPro" id="IPR050682">
    <property type="entry name" value="ModA/WtpA"/>
</dbReference>
<accession>A0ABR8PQ67</accession>
<keyword evidence="2" id="KW-0479">Metal-binding</keyword>
<sequence>MKKLIKFLSLLIILILPFSSISCSNKKITASASIELNISAAASLKEAMADLEKSFKEVNPNVTLVTNFGASGSLEQQIEQGAPCDVFISAGKSQMKQLKDKGLLIDSSDKDLIKNELVLVGPKDSKITGINDLTSDIVKKIAVGEASSVPAGKYADEVFTKLNIKTSLQPKLVFAKDVKEVLSWVISSNAEVGFVYLSDALSNDSVKIIEQIPSEYHSPINYPVGIINTTKNQYIAKEFENFLFTDKAQKIFKKYGYKSVN</sequence>
<reference evidence="4 5" key="1">
    <citation type="submission" date="2020-08" db="EMBL/GenBank/DDBJ databases">
        <title>A Genomic Blueprint of the Chicken Gut Microbiome.</title>
        <authorList>
            <person name="Gilroy R."/>
            <person name="Ravi A."/>
            <person name="Getino M."/>
            <person name="Pursley I."/>
            <person name="Horton D.L."/>
            <person name="Alikhan N.-F."/>
            <person name="Baker D."/>
            <person name="Gharbi K."/>
            <person name="Hall N."/>
            <person name="Watson M."/>
            <person name="Adriaenssens E.M."/>
            <person name="Foster-Nyarko E."/>
            <person name="Jarju S."/>
            <person name="Secka A."/>
            <person name="Antonio M."/>
            <person name="Oren A."/>
            <person name="Chaudhuri R."/>
            <person name="La Ragione R.M."/>
            <person name="Hildebrand F."/>
            <person name="Pallen M.J."/>
        </authorList>
    </citation>
    <scope>NUCLEOTIDE SEQUENCE [LARGE SCALE GENOMIC DNA]</scope>
    <source>
        <strain evidence="4 5">Sa3CVN1</strain>
    </source>
</reference>
<dbReference type="InterPro" id="IPR041879">
    <property type="entry name" value="YvgL-like_PBP2"/>
</dbReference>
<protein>
    <submittedName>
        <fullName evidence="4">Molybdate ABC transporter substrate-binding protein</fullName>
    </submittedName>
</protein>
<dbReference type="Proteomes" id="UP000627781">
    <property type="component" value="Unassembled WGS sequence"/>
</dbReference>
<proteinExistence type="inferred from homology"/>
<evidence type="ECO:0000256" key="2">
    <source>
        <dbReference type="ARBA" id="ARBA00022723"/>
    </source>
</evidence>
<evidence type="ECO:0000313" key="4">
    <source>
        <dbReference type="EMBL" id="MBD7910302.1"/>
    </source>
</evidence>
<gene>
    <name evidence="4" type="primary">modA</name>
    <name evidence="4" type="ORF">H9661_02925</name>
</gene>
<name>A0ABR8PQ67_9CLOT</name>
<comment type="similarity">
    <text evidence="1">Belongs to the bacterial solute-binding protein ModA family.</text>
</comment>
<dbReference type="RefSeq" id="WP_143316665.1">
    <property type="nucleotide sequence ID" value="NZ_JACSRA010000003.1"/>
</dbReference>
<dbReference type="PROSITE" id="PS51257">
    <property type="entry name" value="PROKAR_LIPOPROTEIN"/>
    <property type="match status" value="1"/>
</dbReference>
<evidence type="ECO:0000256" key="1">
    <source>
        <dbReference type="ARBA" id="ARBA00009175"/>
    </source>
</evidence>
<dbReference type="NCBIfam" id="TIGR01256">
    <property type="entry name" value="modA"/>
    <property type="match status" value="1"/>
</dbReference>
<dbReference type="PANTHER" id="PTHR30632:SF0">
    <property type="entry name" value="SULFATE-BINDING PROTEIN"/>
    <property type="match status" value="1"/>
</dbReference>
<dbReference type="Gene3D" id="3.40.190.10">
    <property type="entry name" value="Periplasmic binding protein-like II"/>
    <property type="match status" value="2"/>
</dbReference>
<keyword evidence="3" id="KW-0732">Signal</keyword>
<dbReference type="Pfam" id="PF13531">
    <property type="entry name" value="SBP_bac_11"/>
    <property type="match status" value="1"/>
</dbReference>
<organism evidence="4 5">
    <name type="scientific">Clostridium cibarium</name>
    <dbReference type="NCBI Taxonomy" id="2762247"/>
    <lineage>
        <taxon>Bacteria</taxon>
        <taxon>Bacillati</taxon>
        <taxon>Bacillota</taxon>
        <taxon>Clostridia</taxon>
        <taxon>Eubacteriales</taxon>
        <taxon>Clostridiaceae</taxon>
        <taxon>Clostridium</taxon>
    </lineage>
</organism>
<keyword evidence="5" id="KW-1185">Reference proteome</keyword>
<evidence type="ECO:0000313" key="5">
    <source>
        <dbReference type="Proteomes" id="UP000627781"/>
    </source>
</evidence>
<dbReference type="CDD" id="cd13537">
    <property type="entry name" value="PBP2_YvgL_like"/>
    <property type="match status" value="1"/>
</dbReference>
<dbReference type="SUPFAM" id="SSF53850">
    <property type="entry name" value="Periplasmic binding protein-like II"/>
    <property type="match status" value="1"/>
</dbReference>